<dbReference type="KEGG" id="kbs:EPA93_39410"/>
<keyword evidence="2" id="KW-0813">Transport</keyword>
<dbReference type="Pfam" id="PF02653">
    <property type="entry name" value="BPD_transp_2"/>
    <property type="match status" value="1"/>
</dbReference>
<keyword evidence="8 10" id="KW-0472">Membrane</keyword>
<dbReference type="EMBL" id="CP035758">
    <property type="protein sequence ID" value="QBD81718.1"/>
    <property type="molecule type" value="Genomic_DNA"/>
</dbReference>
<dbReference type="PANTHER" id="PTHR11795">
    <property type="entry name" value="BRANCHED-CHAIN AMINO ACID TRANSPORT SYSTEM PERMEASE PROTEIN LIVH"/>
    <property type="match status" value="1"/>
</dbReference>
<evidence type="ECO:0000256" key="7">
    <source>
        <dbReference type="ARBA" id="ARBA00022989"/>
    </source>
</evidence>
<comment type="similarity">
    <text evidence="9">Belongs to the binding-protein-dependent transport system permease family. LivHM subfamily.</text>
</comment>
<feature type="transmembrane region" description="Helical" evidence="10">
    <location>
        <begin position="103"/>
        <end position="122"/>
    </location>
</feature>
<name>A0A4P6K0K5_KTERU</name>
<dbReference type="InterPro" id="IPR001851">
    <property type="entry name" value="ABC_transp_permease"/>
</dbReference>
<dbReference type="GO" id="GO:0005304">
    <property type="term" value="F:L-valine transmembrane transporter activity"/>
    <property type="evidence" value="ECO:0007669"/>
    <property type="project" value="TreeGrafter"/>
</dbReference>
<keyword evidence="4" id="KW-0997">Cell inner membrane</keyword>
<dbReference type="GO" id="GO:1903806">
    <property type="term" value="P:L-isoleucine import across plasma membrane"/>
    <property type="evidence" value="ECO:0007669"/>
    <property type="project" value="TreeGrafter"/>
</dbReference>
<dbReference type="AlphaFoldDB" id="A0A4P6K0K5"/>
<evidence type="ECO:0000256" key="5">
    <source>
        <dbReference type="ARBA" id="ARBA00022692"/>
    </source>
</evidence>
<evidence type="ECO:0000256" key="8">
    <source>
        <dbReference type="ARBA" id="ARBA00023136"/>
    </source>
</evidence>
<evidence type="ECO:0000313" key="12">
    <source>
        <dbReference type="Proteomes" id="UP000290365"/>
    </source>
</evidence>
<dbReference type="InterPro" id="IPR052157">
    <property type="entry name" value="BCAA_transport_permease"/>
</dbReference>
<sequence length="303" mass="32221">MLQQLVNGITQGSLYALIALGFTLFFGVLQIIKFAQGDVYMVGAFASLIVLNALNASGWGNLPYPFTLLIALLAAIITCGTLGILLERLVLRRLRKAPHLTSLVAMLGCAIILREAVFLLYPNGANPQSFPAILPATSFMIGGVIVQNTQIFIVLLALILMLALHLLVTHTRFGRGMRAIAQNAEMAEAMGVNINVVIAVTFFIGSALGGIAGLMSGMYYSSIQFDMGFIAGIKGFTAAVLGGLGNIYGALVGAYLLAFLEVFGTIAIPNGSQYRDVFAFGLLVVFLVVRPEGIFGRPIAEKV</sequence>
<evidence type="ECO:0000313" key="11">
    <source>
        <dbReference type="EMBL" id="QBD81718.1"/>
    </source>
</evidence>
<dbReference type="GO" id="GO:0015190">
    <property type="term" value="F:L-leucine transmembrane transporter activity"/>
    <property type="evidence" value="ECO:0007669"/>
    <property type="project" value="TreeGrafter"/>
</dbReference>
<dbReference type="OrthoDB" id="9807115at2"/>
<evidence type="ECO:0000256" key="2">
    <source>
        <dbReference type="ARBA" id="ARBA00022448"/>
    </source>
</evidence>
<dbReference type="Proteomes" id="UP000290365">
    <property type="component" value="Chromosome"/>
</dbReference>
<keyword evidence="12" id="KW-1185">Reference proteome</keyword>
<evidence type="ECO:0000256" key="6">
    <source>
        <dbReference type="ARBA" id="ARBA00022970"/>
    </source>
</evidence>
<comment type="subcellular location">
    <subcellularLocation>
        <location evidence="1">Cell membrane</location>
        <topology evidence="1">Multi-pass membrane protein</topology>
    </subcellularLocation>
</comment>
<accession>A0A4P6K0K5</accession>
<evidence type="ECO:0000256" key="9">
    <source>
        <dbReference type="ARBA" id="ARBA00037998"/>
    </source>
</evidence>
<dbReference type="GO" id="GO:0015192">
    <property type="term" value="F:L-phenylalanine transmembrane transporter activity"/>
    <property type="evidence" value="ECO:0007669"/>
    <property type="project" value="TreeGrafter"/>
</dbReference>
<dbReference type="GO" id="GO:0042941">
    <property type="term" value="P:D-alanine transmembrane transport"/>
    <property type="evidence" value="ECO:0007669"/>
    <property type="project" value="TreeGrafter"/>
</dbReference>
<evidence type="ECO:0000256" key="10">
    <source>
        <dbReference type="SAM" id="Phobius"/>
    </source>
</evidence>
<feature type="transmembrane region" description="Helical" evidence="10">
    <location>
        <begin position="193"/>
        <end position="215"/>
    </location>
</feature>
<dbReference type="GO" id="GO:0015808">
    <property type="term" value="P:L-alanine transport"/>
    <property type="evidence" value="ECO:0007669"/>
    <property type="project" value="TreeGrafter"/>
</dbReference>
<protein>
    <submittedName>
        <fullName evidence="11">Branched-chain amino acid ABC transporter permease</fullName>
    </submittedName>
</protein>
<dbReference type="CDD" id="cd06582">
    <property type="entry name" value="TM_PBP1_LivH_like"/>
    <property type="match status" value="1"/>
</dbReference>
<keyword evidence="3" id="KW-1003">Cell membrane</keyword>
<evidence type="ECO:0000256" key="3">
    <source>
        <dbReference type="ARBA" id="ARBA00022475"/>
    </source>
</evidence>
<dbReference type="GO" id="GO:0005886">
    <property type="term" value="C:plasma membrane"/>
    <property type="evidence" value="ECO:0007669"/>
    <property type="project" value="UniProtKB-SubCell"/>
</dbReference>
<dbReference type="RefSeq" id="WP_129892779.1">
    <property type="nucleotide sequence ID" value="NZ_CP035758.1"/>
</dbReference>
<reference evidence="11 12" key="1">
    <citation type="submission" date="2019-01" db="EMBL/GenBank/DDBJ databases">
        <title>Ktedonosporobacter rubrisoli SCAWS-G2.</title>
        <authorList>
            <person name="Huang Y."/>
            <person name="Yan B."/>
        </authorList>
    </citation>
    <scope>NUCLEOTIDE SEQUENCE [LARGE SCALE GENOMIC DNA]</scope>
    <source>
        <strain evidence="11 12">SCAWS-G2</strain>
    </source>
</reference>
<feature type="transmembrane region" description="Helical" evidence="10">
    <location>
        <begin position="66"/>
        <end position="91"/>
    </location>
</feature>
<feature type="transmembrane region" description="Helical" evidence="10">
    <location>
        <begin position="153"/>
        <end position="173"/>
    </location>
</feature>
<feature type="transmembrane region" description="Helical" evidence="10">
    <location>
        <begin position="236"/>
        <end position="260"/>
    </location>
</feature>
<keyword evidence="7 10" id="KW-1133">Transmembrane helix</keyword>
<dbReference type="PANTHER" id="PTHR11795:SF371">
    <property type="entry name" value="HIGH-AFFINITY BRANCHED-CHAIN AMINO ACID TRANSPORT SYSTEM PERMEASE PROTEIN LIVH"/>
    <property type="match status" value="1"/>
</dbReference>
<evidence type="ECO:0000256" key="1">
    <source>
        <dbReference type="ARBA" id="ARBA00004651"/>
    </source>
</evidence>
<keyword evidence="5 10" id="KW-0812">Transmembrane</keyword>
<dbReference type="GO" id="GO:0015188">
    <property type="term" value="F:L-isoleucine transmembrane transporter activity"/>
    <property type="evidence" value="ECO:0007669"/>
    <property type="project" value="TreeGrafter"/>
</dbReference>
<evidence type="ECO:0000256" key="4">
    <source>
        <dbReference type="ARBA" id="ARBA00022519"/>
    </source>
</evidence>
<proteinExistence type="inferred from homology"/>
<organism evidence="11 12">
    <name type="scientific">Ktedonosporobacter rubrisoli</name>
    <dbReference type="NCBI Taxonomy" id="2509675"/>
    <lineage>
        <taxon>Bacteria</taxon>
        <taxon>Bacillati</taxon>
        <taxon>Chloroflexota</taxon>
        <taxon>Ktedonobacteria</taxon>
        <taxon>Ktedonobacterales</taxon>
        <taxon>Ktedonosporobacteraceae</taxon>
        <taxon>Ktedonosporobacter</taxon>
    </lineage>
</organism>
<keyword evidence="6" id="KW-0029">Amino-acid transport</keyword>
<feature type="transmembrane region" description="Helical" evidence="10">
    <location>
        <begin position="12"/>
        <end position="32"/>
    </location>
</feature>
<gene>
    <name evidence="11" type="ORF">EPA93_39410</name>
</gene>
<feature type="transmembrane region" description="Helical" evidence="10">
    <location>
        <begin position="272"/>
        <end position="289"/>
    </location>
</feature>